<accession>A0ABP0H2V3</accession>
<sequence length="486" mass="55933">MRRKRTHQSILSSTQPPGKRQRGGHRCPPLNPSPQPKRELVTYKIHRSGSKHPNADALSRRPQSSKTSDSNSVEVNPERYPFEVEENFETCKTSTESVLSIDLREGFGWTPDQISQAPSKKPRAPLVPSDELEPMQRIEIDFLGGLPVTHSGNRYILVATDMYTKYMQAWSMPSQTAQETAFVLYHNWMTIHGVPERIHSDRGGNFESQLFKELIDLLGCKKSRTTAYHPSGDGAVERANRTILSIMKNYVQRDPQSWDKSLSSICATYNASRHEETGVSPHFLLTGRELRLPADLMTGQPSSRPSSSAMFDLQDRMRLVHEVVKTRLDQRRQSMKERYDKSVSRQAEFQVGDKVMLRNTVISKDEKRKFHLSYSGPYEIVETFPPVNYLIRNHERTLRVHFNRLKLSRGDHHTGMPSYNQASCPDDVPQQLDMSLTGAYFFNRPNRSNVNRHESNNFNNVCNSRNNGRLRRSPRRTIRYPDVETY</sequence>
<feature type="region of interest" description="Disordered" evidence="1">
    <location>
        <begin position="451"/>
        <end position="470"/>
    </location>
</feature>
<dbReference type="EMBL" id="CAWYQH010000174">
    <property type="protein sequence ID" value="CAK8698140.1"/>
    <property type="molecule type" value="Genomic_DNA"/>
</dbReference>
<organism evidence="3 4">
    <name type="scientific">Clavelina lepadiformis</name>
    <name type="common">Light-bulb sea squirt</name>
    <name type="synonym">Ascidia lepadiformis</name>
    <dbReference type="NCBI Taxonomy" id="159417"/>
    <lineage>
        <taxon>Eukaryota</taxon>
        <taxon>Metazoa</taxon>
        <taxon>Chordata</taxon>
        <taxon>Tunicata</taxon>
        <taxon>Ascidiacea</taxon>
        <taxon>Aplousobranchia</taxon>
        <taxon>Clavelinidae</taxon>
        <taxon>Clavelina</taxon>
    </lineage>
</organism>
<dbReference type="PANTHER" id="PTHR37984">
    <property type="entry name" value="PROTEIN CBG26694"/>
    <property type="match status" value="1"/>
</dbReference>
<proteinExistence type="predicted"/>
<dbReference type="Pfam" id="PF00665">
    <property type="entry name" value="rve"/>
    <property type="match status" value="1"/>
</dbReference>
<reference evidence="3 4" key="1">
    <citation type="submission" date="2024-02" db="EMBL/GenBank/DDBJ databases">
        <authorList>
            <person name="Daric V."/>
            <person name="Darras S."/>
        </authorList>
    </citation>
    <scope>NUCLEOTIDE SEQUENCE [LARGE SCALE GENOMIC DNA]</scope>
</reference>
<name>A0ABP0H2V3_CLALP</name>
<evidence type="ECO:0000313" key="3">
    <source>
        <dbReference type="EMBL" id="CAK8698140.1"/>
    </source>
</evidence>
<dbReference type="SUPFAM" id="SSF53098">
    <property type="entry name" value="Ribonuclease H-like"/>
    <property type="match status" value="1"/>
</dbReference>
<keyword evidence="4" id="KW-1185">Reference proteome</keyword>
<evidence type="ECO:0000256" key="1">
    <source>
        <dbReference type="SAM" id="MobiDB-lite"/>
    </source>
</evidence>
<dbReference type="PROSITE" id="PS50994">
    <property type="entry name" value="INTEGRASE"/>
    <property type="match status" value="1"/>
</dbReference>
<feature type="compositionally biased region" description="Low complexity" evidence="1">
    <location>
        <begin position="456"/>
        <end position="467"/>
    </location>
</feature>
<protein>
    <recommendedName>
        <fullName evidence="2">Integrase catalytic domain-containing protein</fullName>
    </recommendedName>
</protein>
<dbReference type="InterPro" id="IPR054465">
    <property type="entry name" value="Integrase_p58-like_C"/>
</dbReference>
<dbReference type="PANTHER" id="PTHR37984:SF15">
    <property type="entry name" value="INTEGRASE CATALYTIC DOMAIN-CONTAINING PROTEIN"/>
    <property type="match status" value="1"/>
</dbReference>
<gene>
    <name evidence="3" type="ORF">CVLEPA_LOCUS31611</name>
</gene>
<dbReference type="Gene3D" id="3.30.420.10">
    <property type="entry name" value="Ribonuclease H-like superfamily/Ribonuclease H"/>
    <property type="match status" value="1"/>
</dbReference>
<dbReference type="Proteomes" id="UP001642483">
    <property type="component" value="Unassembled WGS sequence"/>
</dbReference>
<evidence type="ECO:0000313" key="4">
    <source>
        <dbReference type="Proteomes" id="UP001642483"/>
    </source>
</evidence>
<dbReference type="InterPro" id="IPR012337">
    <property type="entry name" value="RNaseH-like_sf"/>
</dbReference>
<dbReference type="InterPro" id="IPR050951">
    <property type="entry name" value="Retrovirus_Pol_polyprotein"/>
</dbReference>
<dbReference type="Pfam" id="PF22938">
    <property type="entry name" value="Integrase_p58_C"/>
    <property type="match status" value="1"/>
</dbReference>
<dbReference type="InterPro" id="IPR001584">
    <property type="entry name" value="Integrase_cat-core"/>
</dbReference>
<feature type="compositionally biased region" description="Polar residues" evidence="1">
    <location>
        <begin position="61"/>
        <end position="74"/>
    </location>
</feature>
<evidence type="ECO:0000259" key="2">
    <source>
        <dbReference type="PROSITE" id="PS50994"/>
    </source>
</evidence>
<feature type="domain" description="Integrase catalytic" evidence="2">
    <location>
        <begin position="130"/>
        <end position="289"/>
    </location>
</feature>
<dbReference type="InterPro" id="IPR036397">
    <property type="entry name" value="RNaseH_sf"/>
</dbReference>
<feature type="region of interest" description="Disordered" evidence="1">
    <location>
        <begin position="1"/>
        <end position="78"/>
    </location>
</feature>
<comment type="caution">
    <text evidence="3">The sequence shown here is derived from an EMBL/GenBank/DDBJ whole genome shotgun (WGS) entry which is preliminary data.</text>
</comment>